<proteinExistence type="predicted"/>
<organism evidence="1 2">
    <name type="scientific">Grus japonensis</name>
    <name type="common">Japanese crane</name>
    <name type="synonym">Red-crowned crane</name>
    <dbReference type="NCBI Taxonomy" id="30415"/>
    <lineage>
        <taxon>Eukaryota</taxon>
        <taxon>Metazoa</taxon>
        <taxon>Chordata</taxon>
        <taxon>Craniata</taxon>
        <taxon>Vertebrata</taxon>
        <taxon>Euteleostomi</taxon>
        <taxon>Archelosauria</taxon>
        <taxon>Archosauria</taxon>
        <taxon>Dinosauria</taxon>
        <taxon>Saurischia</taxon>
        <taxon>Theropoda</taxon>
        <taxon>Coelurosauria</taxon>
        <taxon>Aves</taxon>
        <taxon>Neognathae</taxon>
        <taxon>Neoaves</taxon>
        <taxon>Gruiformes</taxon>
        <taxon>Gruidae</taxon>
        <taxon>Grus</taxon>
    </lineage>
</organism>
<dbReference type="EMBL" id="BAAFJT010000002">
    <property type="protein sequence ID" value="GAB0184953.1"/>
    <property type="molecule type" value="Genomic_DNA"/>
</dbReference>
<evidence type="ECO:0000313" key="2">
    <source>
        <dbReference type="Proteomes" id="UP001623348"/>
    </source>
</evidence>
<reference evidence="1 2" key="1">
    <citation type="submission" date="2024-06" db="EMBL/GenBank/DDBJ databases">
        <title>The draft genome of Grus japonensis, version 3.</title>
        <authorList>
            <person name="Nabeshima K."/>
            <person name="Suzuki S."/>
            <person name="Onuma M."/>
        </authorList>
    </citation>
    <scope>NUCLEOTIDE SEQUENCE [LARGE SCALE GENOMIC DNA]</scope>
    <source>
        <strain evidence="1 2">451A</strain>
    </source>
</reference>
<accession>A0ABC9WHJ4</accession>
<dbReference type="Proteomes" id="UP001623348">
    <property type="component" value="Unassembled WGS sequence"/>
</dbReference>
<keyword evidence="2" id="KW-1185">Reference proteome</keyword>
<dbReference type="AlphaFoldDB" id="A0ABC9WHJ4"/>
<gene>
    <name evidence="1" type="ORF">GRJ2_000960600</name>
</gene>
<protein>
    <submittedName>
        <fullName evidence="1">Uncharacterized protein</fullName>
    </submittedName>
</protein>
<evidence type="ECO:0000313" key="1">
    <source>
        <dbReference type="EMBL" id="GAB0184953.1"/>
    </source>
</evidence>
<name>A0ABC9WHJ4_GRUJA</name>
<comment type="caution">
    <text evidence="1">The sequence shown here is derived from an EMBL/GenBank/DDBJ whole genome shotgun (WGS) entry which is preliminary data.</text>
</comment>
<sequence>MGRMRMVKKMGATVGLGSVFVDPKSYRRDRDILKRVVGQCAIVVTAASEEKLSKLSCMQDMIQSPTEME</sequence>